<accession>A0A2N3PPV9</accession>
<dbReference type="GO" id="GO:0005886">
    <property type="term" value="C:plasma membrane"/>
    <property type="evidence" value="ECO:0007669"/>
    <property type="project" value="UniProtKB-SubCell"/>
</dbReference>
<keyword evidence="6" id="KW-0472">Membrane</keyword>
<dbReference type="SUPFAM" id="SSF158472">
    <property type="entry name" value="HAMP domain-like"/>
    <property type="match status" value="1"/>
</dbReference>
<dbReference type="GO" id="GO:0007165">
    <property type="term" value="P:signal transduction"/>
    <property type="evidence" value="ECO:0007669"/>
    <property type="project" value="UniProtKB-KW"/>
</dbReference>
<dbReference type="SMART" id="SM00283">
    <property type="entry name" value="MA"/>
    <property type="match status" value="1"/>
</dbReference>
<dbReference type="Pfam" id="PF00672">
    <property type="entry name" value="HAMP"/>
    <property type="match status" value="1"/>
</dbReference>
<evidence type="ECO:0000313" key="9">
    <source>
        <dbReference type="EMBL" id="PKU22440.1"/>
    </source>
</evidence>
<keyword evidence="2" id="KW-1003">Cell membrane</keyword>
<evidence type="ECO:0000256" key="3">
    <source>
        <dbReference type="ARBA" id="ARBA00023224"/>
    </source>
</evidence>
<dbReference type="InterPro" id="IPR003660">
    <property type="entry name" value="HAMP_dom"/>
</dbReference>
<dbReference type="InterPro" id="IPR000727">
    <property type="entry name" value="T_SNARE_dom"/>
</dbReference>
<dbReference type="Gene3D" id="6.10.340.10">
    <property type="match status" value="1"/>
</dbReference>
<gene>
    <name evidence="9" type="ORF">CWS72_21815</name>
</gene>
<dbReference type="Pfam" id="PF00015">
    <property type="entry name" value="MCPsignal"/>
    <property type="match status" value="1"/>
</dbReference>
<keyword evidence="3 5" id="KW-0807">Transducer</keyword>
<evidence type="ECO:0008006" key="11">
    <source>
        <dbReference type="Google" id="ProtNLM"/>
    </source>
</evidence>
<dbReference type="InterPro" id="IPR004089">
    <property type="entry name" value="MCPsignal_dom"/>
</dbReference>
<keyword evidence="6" id="KW-0812">Transmembrane</keyword>
<feature type="transmembrane region" description="Helical" evidence="6">
    <location>
        <begin position="294"/>
        <end position="316"/>
    </location>
</feature>
<feature type="domain" description="T-SNARE coiled-coil homology" evidence="8">
    <location>
        <begin position="562"/>
        <end position="624"/>
    </location>
</feature>
<feature type="transmembrane region" description="Helical" evidence="6">
    <location>
        <begin position="12"/>
        <end position="30"/>
    </location>
</feature>
<evidence type="ECO:0000256" key="5">
    <source>
        <dbReference type="PROSITE-ProRule" id="PRU00284"/>
    </source>
</evidence>
<name>A0A2N3PPV9_9PROT</name>
<dbReference type="RefSeq" id="WP_101252764.1">
    <property type="nucleotide sequence ID" value="NZ_PIUM01000032.1"/>
</dbReference>
<feature type="domain" description="Methyl-accepting transducer" evidence="7">
    <location>
        <begin position="410"/>
        <end position="646"/>
    </location>
</feature>
<protein>
    <recommendedName>
        <fullName evidence="11">Methyl-accepting chemotaxis protein</fullName>
    </recommendedName>
</protein>
<dbReference type="EMBL" id="PIUM01000032">
    <property type="protein sequence ID" value="PKU22440.1"/>
    <property type="molecule type" value="Genomic_DNA"/>
</dbReference>
<comment type="subcellular location">
    <subcellularLocation>
        <location evidence="1">Cell inner membrane</location>
        <topology evidence="1">Multi-pass membrane protein</topology>
    </subcellularLocation>
</comment>
<dbReference type="GO" id="GO:0004888">
    <property type="term" value="F:transmembrane signaling receptor activity"/>
    <property type="evidence" value="ECO:0007669"/>
    <property type="project" value="InterPro"/>
</dbReference>
<evidence type="ECO:0000256" key="1">
    <source>
        <dbReference type="ARBA" id="ARBA00004429"/>
    </source>
</evidence>
<keyword evidence="6" id="KW-1133">Transmembrane helix</keyword>
<sequence length="670" mass="70920">MFNNLKIQYKLALVCSSFLIPIVLLLYLFVGQTQKDVVFAAKEQLGSQYFSALRSELSVLLAASWGEASGAELKTARNDVLKLDSAIGGEMSLGDSAVKAGELTGTAVDLPKGSPTAAFDAAVEAVADHMARVEDGSNLTLDPDLDSYYMQDFVTVKMPAAMIAASRALAATVPMISSADPSPETIVAFLTQKGALVGALAGLDGDYVSGQRGNPDGSVKAALDGPYAQFVAKASQLTRRIDLAASRDAAKPSEGELREAHVQMQKAADHLGKAALGELDHLLQARVDGLNRKMFLNLAITLLVFVGSCALAWMIALSIAQPLRQLTDGLSRVTKGELDDAFHGQERKDEVGNIARTADILRCNEIQRRTLEQAAEQERLRKERRTAIINRLTEDFDRKIVDVMMSVATESKRLRQSAAGMTSVSDRTLEQASSVVAASDQAASNVQTVAVATEQLSTSSREIAEQIQHSSQIALSAADEAQTSDGLVRGLAEAAGKIGDVISLINDIASQTNLLALNATIEAARAGEAGKGFAVVAGEVKNLANQTARATGEISGQIAEVQQRTENAVAAIRNIAATIAQMNEISGAIAAAVEQQGAATEEIARNIQEAHQGTAEVARHIAEVGSDAKESNGVAREVLETAEDLSRQSDTLRKVVDSFLSGVREESVAQ</sequence>
<evidence type="ECO:0000313" key="10">
    <source>
        <dbReference type="Proteomes" id="UP000233293"/>
    </source>
</evidence>
<comment type="similarity">
    <text evidence="4">Belongs to the methyl-accepting chemotaxis (MCP) protein family.</text>
</comment>
<dbReference type="PANTHER" id="PTHR32089:SF112">
    <property type="entry name" value="LYSOZYME-LIKE PROTEIN-RELATED"/>
    <property type="match status" value="1"/>
</dbReference>
<organism evidence="9 10">
    <name type="scientific">Telmatospirillum siberiense</name>
    <dbReference type="NCBI Taxonomy" id="382514"/>
    <lineage>
        <taxon>Bacteria</taxon>
        <taxon>Pseudomonadati</taxon>
        <taxon>Pseudomonadota</taxon>
        <taxon>Alphaproteobacteria</taxon>
        <taxon>Rhodospirillales</taxon>
        <taxon>Rhodospirillaceae</taxon>
        <taxon>Telmatospirillum</taxon>
    </lineage>
</organism>
<dbReference type="PRINTS" id="PR00260">
    <property type="entry name" value="CHEMTRNSDUCR"/>
</dbReference>
<proteinExistence type="inferred from homology"/>
<dbReference type="PROSITE" id="PS50111">
    <property type="entry name" value="CHEMOTAXIS_TRANSDUC_2"/>
    <property type="match status" value="1"/>
</dbReference>
<evidence type="ECO:0000256" key="6">
    <source>
        <dbReference type="SAM" id="Phobius"/>
    </source>
</evidence>
<evidence type="ECO:0000259" key="7">
    <source>
        <dbReference type="PROSITE" id="PS50111"/>
    </source>
</evidence>
<evidence type="ECO:0000259" key="8">
    <source>
        <dbReference type="PROSITE" id="PS50192"/>
    </source>
</evidence>
<comment type="caution">
    <text evidence="9">The sequence shown here is derived from an EMBL/GenBank/DDBJ whole genome shotgun (WGS) entry which is preliminary data.</text>
</comment>
<dbReference type="GO" id="GO:0006935">
    <property type="term" value="P:chemotaxis"/>
    <property type="evidence" value="ECO:0007669"/>
    <property type="project" value="InterPro"/>
</dbReference>
<evidence type="ECO:0000256" key="4">
    <source>
        <dbReference type="ARBA" id="ARBA00029447"/>
    </source>
</evidence>
<dbReference type="PROSITE" id="PS50192">
    <property type="entry name" value="T_SNARE"/>
    <property type="match status" value="1"/>
</dbReference>
<keyword evidence="10" id="KW-1185">Reference proteome</keyword>
<dbReference type="Gene3D" id="1.10.287.950">
    <property type="entry name" value="Methyl-accepting chemotaxis protein"/>
    <property type="match status" value="1"/>
</dbReference>
<evidence type="ECO:0000256" key="2">
    <source>
        <dbReference type="ARBA" id="ARBA00022519"/>
    </source>
</evidence>
<reference evidence="10" key="1">
    <citation type="submission" date="2017-12" db="EMBL/GenBank/DDBJ databases">
        <title>Draft genome sequence of Telmatospirillum siberiense 26-4b1T, an acidotolerant peatland alphaproteobacterium potentially involved in sulfur cycling.</title>
        <authorList>
            <person name="Hausmann B."/>
            <person name="Pjevac P."/>
            <person name="Schreck K."/>
            <person name="Herbold C.W."/>
            <person name="Daims H."/>
            <person name="Wagner M."/>
            <person name="Pester M."/>
            <person name="Loy A."/>
        </authorList>
    </citation>
    <scope>NUCLEOTIDE SEQUENCE [LARGE SCALE GENOMIC DNA]</scope>
    <source>
        <strain evidence="10">26-4b1</strain>
    </source>
</reference>
<dbReference type="OrthoDB" id="2489132at2"/>
<dbReference type="AlphaFoldDB" id="A0A2N3PPV9"/>
<dbReference type="PANTHER" id="PTHR32089">
    <property type="entry name" value="METHYL-ACCEPTING CHEMOTAXIS PROTEIN MCPB"/>
    <property type="match status" value="1"/>
</dbReference>
<keyword evidence="2" id="KW-0997">Cell inner membrane</keyword>
<dbReference type="InterPro" id="IPR004090">
    <property type="entry name" value="Chemotax_Me-accpt_rcpt"/>
</dbReference>
<dbReference type="SUPFAM" id="SSF58104">
    <property type="entry name" value="Methyl-accepting chemotaxis protein (MCP) signaling domain"/>
    <property type="match status" value="1"/>
</dbReference>
<dbReference type="Proteomes" id="UP000233293">
    <property type="component" value="Unassembled WGS sequence"/>
</dbReference>